<dbReference type="InterPro" id="IPR043133">
    <property type="entry name" value="GTP-CH-I_C/QueF"/>
</dbReference>
<dbReference type="OrthoDB" id="7580479at2"/>
<dbReference type="SMART" id="SM00905">
    <property type="entry name" value="FolB"/>
    <property type="match status" value="1"/>
</dbReference>
<evidence type="ECO:0000313" key="3">
    <source>
        <dbReference type="Proteomes" id="UP000218366"/>
    </source>
</evidence>
<keyword evidence="3" id="KW-1185">Reference proteome</keyword>
<dbReference type="InterPro" id="IPR006157">
    <property type="entry name" value="FolB_dom"/>
</dbReference>
<dbReference type="Proteomes" id="UP000218366">
    <property type="component" value="Unassembled WGS sequence"/>
</dbReference>
<name>A0A2A4B213_9SPHN</name>
<evidence type="ECO:0000259" key="1">
    <source>
        <dbReference type="SMART" id="SM00905"/>
    </source>
</evidence>
<comment type="caution">
    <text evidence="2">The sequence shown here is derived from an EMBL/GenBank/DDBJ whole genome shotgun (WGS) entry which is preliminary data.</text>
</comment>
<sequence length="128" mass="13641">MVELRLAPAPARVLRSTRVAVRNLTVVADIGIHAHEMSRRQPLVIAVELHTEGVDADAIESTVDYRAIAAAAEALGDMRIALIETFAERLAARCLAMPGVLAAAVTVDKPNALPPALASVTVELRRET</sequence>
<dbReference type="SUPFAM" id="SSF55620">
    <property type="entry name" value="Tetrahydrobiopterin biosynthesis enzymes-like"/>
    <property type="match status" value="1"/>
</dbReference>
<organism evidence="2 3">
    <name type="scientific">Sphingomonas spermidinifaciens</name>
    <dbReference type="NCBI Taxonomy" id="1141889"/>
    <lineage>
        <taxon>Bacteria</taxon>
        <taxon>Pseudomonadati</taxon>
        <taxon>Pseudomonadota</taxon>
        <taxon>Alphaproteobacteria</taxon>
        <taxon>Sphingomonadales</taxon>
        <taxon>Sphingomonadaceae</taxon>
        <taxon>Sphingomonas</taxon>
    </lineage>
</organism>
<dbReference type="RefSeq" id="WP_096343360.1">
    <property type="nucleotide sequence ID" value="NZ_NWMW01000002.1"/>
</dbReference>
<dbReference type="GO" id="GO:0004150">
    <property type="term" value="F:dihydroneopterin aldolase activity"/>
    <property type="evidence" value="ECO:0007669"/>
    <property type="project" value="InterPro"/>
</dbReference>
<dbReference type="GO" id="GO:0006760">
    <property type="term" value="P:folic acid-containing compound metabolic process"/>
    <property type="evidence" value="ECO:0007669"/>
    <property type="project" value="InterPro"/>
</dbReference>
<feature type="domain" description="Dihydroneopterin aldolase/epimerase" evidence="1">
    <location>
        <begin position="19"/>
        <end position="126"/>
    </location>
</feature>
<proteinExistence type="predicted"/>
<evidence type="ECO:0000313" key="2">
    <source>
        <dbReference type="EMBL" id="PCD01982.1"/>
    </source>
</evidence>
<gene>
    <name evidence="2" type="ORF">COC42_10840</name>
</gene>
<accession>A0A2A4B213</accession>
<dbReference type="Pfam" id="PF02152">
    <property type="entry name" value="FolB"/>
    <property type="match status" value="1"/>
</dbReference>
<protein>
    <submittedName>
        <fullName evidence="2">Dihydroneopterin aldolase</fullName>
    </submittedName>
</protein>
<dbReference type="NCBIfam" id="TIGR00526">
    <property type="entry name" value="folB_dom"/>
    <property type="match status" value="1"/>
</dbReference>
<dbReference type="EMBL" id="NWMW01000002">
    <property type="protein sequence ID" value="PCD01982.1"/>
    <property type="molecule type" value="Genomic_DNA"/>
</dbReference>
<dbReference type="AlphaFoldDB" id="A0A2A4B213"/>
<dbReference type="Gene3D" id="3.30.1130.10">
    <property type="match status" value="1"/>
</dbReference>
<reference evidence="2 3" key="1">
    <citation type="submission" date="2017-09" db="EMBL/GenBank/DDBJ databases">
        <title>Sphingomonas spermidinifaciens 9NM-10, whole genome shotgun sequence.</title>
        <authorList>
            <person name="Feng G."/>
            <person name="Zhu H."/>
        </authorList>
    </citation>
    <scope>NUCLEOTIDE SEQUENCE [LARGE SCALE GENOMIC DNA]</scope>
    <source>
        <strain evidence="2 3">9NM-10</strain>
    </source>
</reference>